<gene>
    <name evidence="16" type="ORF">PMEA_00024965</name>
</gene>
<protein>
    <recommendedName>
        <fullName evidence="15">P/Homo B domain-containing protein</fullName>
    </recommendedName>
</protein>
<proteinExistence type="inferred from homology"/>
<dbReference type="GO" id="GO:0004252">
    <property type="term" value="F:serine-type endopeptidase activity"/>
    <property type="evidence" value="ECO:0007669"/>
    <property type="project" value="UniProtKB-UniRule"/>
</dbReference>
<feature type="compositionally biased region" description="Basic and acidic residues" evidence="13">
    <location>
        <begin position="501"/>
        <end position="513"/>
    </location>
</feature>
<evidence type="ECO:0000259" key="15">
    <source>
        <dbReference type="PROSITE" id="PS51829"/>
    </source>
</evidence>
<sequence>MFSFEKEWTVMTICFKLTEFQTTGNSKAFNPALLIFLASQKRPEGSNEPTLNVTAAWKSGYTGKGIVVGVVDDGVDGSHPELKDNYRWDLSYDYMAGKQMPFGTPVSGHGNKCAGVIAGKRNNNLCGVGMAYEANIAGIRIFDGKNKSTDATESAALVHKLESIDIYSNSWGPGDMAWQIEGPGPLTSAALEKGIKQGRNKRGAIYTFAAGNGGFTGDSCAYNGYVNSIYTIAINGVNKDGSRPIYAEECPGIMATTYSNVKGGGIVTVDNANGCVNDFVASSAATAIASGLIALTLHANPNLTWRDVQHIIANSARAAPGGFWLQQGHWLQNKAGFHISKVYGFGLMDAGKMVMLASKWKEIPVQIKCEIEGSDKDANIPGTVLIEVKGCAIKFLEHVQIRVNLNFSRRGDLSLQLRAPSNTTSPMTRKRFVDNLTGFRNLTDWIITSLFHWGEDPNGKWELKIDDFDKRYPSSGQLHSWSLILYGTSSDPLTSELRSEVDSTRAIPPEKPKLSTRPMETVTPTEERSSTAKPTKASWKKIVIPIVLGVPAILIPFAVYCYCRFYKKKDNNAVTVQQGSVHLKGPRGDQKTKPLSCNV</sequence>
<dbReference type="SUPFAM" id="SSF49785">
    <property type="entry name" value="Galactose-binding domain-like"/>
    <property type="match status" value="1"/>
</dbReference>
<keyword evidence="14" id="KW-0812">Transmembrane</keyword>
<dbReference type="Proteomes" id="UP001159428">
    <property type="component" value="Unassembled WGS sequence"/>
</dbReference>
<comment type="caution">
    <text evidence="16">The sequence shown here is derived from an EMBL/GenBank/DDBJ whole genome shotgun (WGS) entry which is preliminary data.</text>
</comment>
<dbReference type="FunFam" id="3.40.50.200:FF:000021">
    <property type="entry name" value="Proprotein convertase subtilisin/kexin type 5a"/>
    <property type="match status" value="1"/>
</dbReference>
<evidence type="ECO:0000256" key="7">
    <source>
        <dbReference type="ARBA" id="ARBA00022837"/>
    </source>
</evidence>
<keyword evidence="8" id="KW-0865">Zymogen</keyword>
<keyword evidence="3" id="KW-0165">Cleavage on pair of basic residues</keyword>
<evidence type="ECO:0000256" key="12">
    <source>
        <dbReference type="PROSITE-ProRule" id="PRU01240"/>
    </source>
</evidence>
<keyword evidence="17" id="KW-1185">Reference proteome</keyword>
<dbReference type="InterPro" id="IPR015500">
    <property type="entry name" value="Peptidase_S8_subtilisin-rel"/>
</dbReference>
<evidence type="ECO:0000256" key="14">
    <source>
        <dbReference type="SAM" id="Phobius"/>
    </source>
</evidence>
<keyword evidence="5 12" id="KW-0378">Hydrolase</keyword>
<dbReference type="PANTHER" id="PTHR42884:SF14">
    <property type="entry name" value="NEUROENDOCRINE CONVERTASE 1"/>
    <property type="match status" value="1"/>
</dbReference>
<feature type="active site" description="Charge relay system" evidence="11 12">
    <location>
        <position position="283"/>
    </location>
</feature>
<dbReference type="InterPro" id="IPR036852">
    <property type="entry name" value="Peptidase_S8/S53_dom_sf"/>
</dbReference>
<accession>A0AAU9XL72</accession>
<organism evidence="16 17">
    <name type="scientific">Pocillopora meandrina</name>
    <dbReference type="NCBI Taxonomy" id="46732"/>
    <lineage>
        <taxon>Eukaryota</taxon>
        <taxon>Metazoa</taxon>
        <taxon>Cnidaria</taxon>
        <taxon>Anthozoa</taxon>
        <taxon>Hexacorallia</taxon>
        <taxon>Scleractinia</taxon>
        <taxon>Astrocoeniina</taxon>
        <taxon>Pocilloporidae</taxon>
        <taxon>Pocillopora</taxon>
    </lineage>
</organism>
<evidence type="ECO:0000256" key="5">
    <source>
        <dbReference type="ARBA" id="ARBA00022801"/>
    </source>
</evidence>
<dbReference type="PRINTS" id="PR00723">
    <property type="entry name" value="SUBTILISIN"/>
</dbReference>
<dbReference type="InterPro" id="IPR000209">
    <property type="entry name" value="Peptidase_S8/S53_dom"/>
</dbReference>
<evidence type="ECO:0000256" key="9">
    <source>
        <dbReference type="ARBA" id="ARBA00023157"/>
    </source>
</evidence>
<dbReference type="GO" id="GO:0005802">
    <property type="term" value="C:trans-Golgi network"/>
    <property type="evidence" value="ECO:0007669"/>
    <property type="project" value="TreeGrafter"/>
</dbReference>
<dbReference type="GO" id="GO:0016485">
    <property type="term" value="P:protein processing"/>
    <property type="evidence" value="ECO:0007669"/>
    <property type="project" value="TreeGrafter"/>
</dbReference>
<reference evidence="16 17" key="1">
    <citation type="submission" date="2022-05" db="EMBL/GenBank/DDBJ databases">
        <authorList>
            <consortium name="Genoscope - CEA"/>
            <person name="William W."/>
        </authorList>
    </citation>
    <scope>NUCLEOTIDE SEQUENCE [LARGE SCALE GENOMIC DNA]</scope>
</reference>
<dbReference type="Pfam" id="PF01483">
    <property type="entry name" value="P_proprotein"/>
    <property type="match status" value="1"/>
</dbReference>
<evidence type="ECO:0000256" key="6">
    <source>
        <dbReference type="ARBA" id="ARBA00022825"/>
    </source>
</evidence>
<evidence type="ECO:0000256" key="11">
    <source>
        <dbReference type="PIRSR" id="PIRSR615500-1"/>
    </source>
</evidence>
<keyword evidence="14" id="KW-0472">Membrane</keyword>
<keyword evidence="10" id="KW-0325">Glycoprotein</keyword>
<evidence type="ECO:0000256" key="2">
    <source>
        <dbReference type="ARBA" id="ARBA00022670"/>
    </source>
</evidence>
<keyword evidence="6 12" id="KW-0720">Serine protease</keyword>
<dbReference type="PANTHER" id="PTHR42884">
    <property type="entry name" value="PROPROTEIN CONVERTASE SUBTILISIN/KEXIN-RELATED"/>
    <property type="match status" value="1"/>
</dbReference>
<dbReference type="PROSITE" id="PS51829">
    <property type="entry name" value="P_HOMO_B"/>
    <property type="match status" value="1"/>
</dbReference>
<evidence type="ECO:0000256" key="8">
    <source>
        <dbReference type="ARBA" id="ARBA00023145"/>
    </source>
</evidence>
<keyword evidence="14" id="KW-1133">Transmembrane helix</keyword>
<dbReference type="Gene3D" id="3.40.50.200">
    <property type="entry name" value="Peptidase S8/S53 domain"/>
    <property type="match status" value="1"/>
</dbReference>
<dbReference type="InterPro" id="IPR008979">
    <property type="entry name" value="Galactose-bd-like_sf"/>
</dbReference>
<keyword evidence="9" id="KW-1015">Disulfide bond</keyword>
<evidence type="ECO:0000313" key="17">
    <source>
        <dbReference type="Proteomes" id="UP001159428"/>
    </source>
</evidence>
<feature type="active site" description="Charge relay system" evidence="11 12">
    <location>
        <position position="109"/>
    </location>
</feature>
<evidence type="ECO:0000313" key="16">
    <source>
        <dbReference type="EMBL" id="CAH3150831.1"/>
    </source>
</evidence>
<feature type="transmembrane region" description="Helical" evidence="14">
    <location>
        <begin position="542"/>
        <end position="563"/>
    </location>
</feature>
<keyword evidence="2 12" id="KW-0645">Protease</keyword>
<evidence type="ECO:0000256" key="4">
    <source>
        <dbReference type="ARBA" id="ARBA00022729"/>
    </source>
</evidence>
<dbReference type="EMBL" id="CALNXJ010000048">
    <property type="protein sequence ID" value="CAH3150831.1"/>
    <property type="molecule type" value="Genomic_DNA"/>
</dbReference>
<feature type="region of interest" description="Disordered" evidence="13">
    <location>
        <begin position="501"/>
        <end position="533"/>
    </location>
</feature>
<evidence type="ECO:0000256" key="13">
    <source>
        <dbReference type="SAM" id="MobiDB-lite"/>
    </source>
</evidence>
<feature type="domain" description="P/Homo B" evidence="15">
    <location>
        <begin position="355"/>
        <end position="491"/>
    </location>
</feature>
<dbReference type="PROSITE" id="PS00136">
    <property type="entry name" value="SUBTILASE_ASP"/>
    <property type="match status" value="1"/>
</dbReference>
<dbReference type="InterPro" id="IPR023827">
    <property type="entry name" value="Peptidase_S8_Asp-AS"/>
</dbReference>
<feature type="region of interest" description="Disordered" evidence="13">
    <location>
        <begin position="579"/>
        <end position="599"/>
    </location>
</feature>
<dbReference type="CDD" id="cd04059">
    <property type="entry name" value="Peptidases_S8_Protein_convertases_Kexins_Furin-like"/>
    <property type="match status" value="1"/>
</dbReference>
<dbReference type="GO" id="GO:0000139">
    <property type="term" value="C:Golgi membrane"/>
    <property type="evidence" value="ECO:0007669"/>
    <property type="project" value="TreeGrafter"/>
</dbReference>
<evidence type="ECO:0000256" key="1">
    <source>
        <dbReference type="ARBA" id="ARBA00005325"/>
    </source>
</evidence>
<dbReference type="Gene3D" id="2.60.120.260">
    <property type="entry name" value="Galactose-binding domain-like"/>
    <property type="match status" value="1"/>
</dbReference>
<evidence type="ECO:0000256" key="10">
    <source>
        <dbReference type="ARBA" id="ARBA00023180"/>
    </source>
</evidence>
<dbReference type="InterPro" id="IPR034182">
    <property type="entry name" value="Kexin/furin"/>
</dbReference>
<evidence type="ECO:0000256" key="3">
    <source>
        <dbReference type="ARBA" id="ARBA00022685"/>
    </source>
</evidence>
<dbReference type="Pfam" id="PF00082">
    <property type="entry name" value="Peptidase_S8"/>
    <property type="match status" value="1"/>
</dbReference>
<keyword evidence="4" id="KW-0732">Signal</keyword>
<dbReference type="SUPFAM" id="SSF52743">
    <property type="entry name" value="Subtilisin-like"/>
    <property type="match status" value="1"/>
</dbReference>
<name>A0AAU9XL72_9CNID</name>
<dbReference type="PROSITE" id="PS51892">
    <property type="entry name" value="SUBTILASE"/>
    <property type="match status" value="1"/>
</dbReference>
<keyword evidence="7" id="KW-0106">Calcium</keyword>
<dbReference type="InterPro" id="IPR002884">
    <property type="entry name" value="P_dom"/>
</dbReference>
<feature type="active site" description="Charge relay system" evidence="11 12">
    <location>
        <position position="72"/>
    </location>
</feature>
<comment type="similarity">
    <text evidence="1">Belongs to the peptidase S8 family. Furin subfamily.</text>
</comment>
<dbReference type="AlphaFoldDB" id="A0AAU9XL72"/>